<dbReference type="AlphaFoldDB" id="C5MEK8"/>
<dbReference type="KEGG" id="ctp:CTRG_04501"/>
<name>C5MEK8_CANTT</name>
<dbReference type="PIRSF" id="PIRSF006060">
    <property type="entry name" value="AA_transporter"/>
    <property type="match status" value="1"/>
</dbReference>
<gene>
    <name evidence="7" type="ORF">CTRG_04501</name>
</gene>
<keyword evidence="8" id="KW-1185">Reference proteome</keyword>
<feature type="transmembrane region" description="Helical" evidence="6">
    <location>
        <begin position="477"/>
        <end position="497"/>
    </location>
</feature>
<dbReference type="Proteomes" id="UP000002037">
    <property type="component" value="Unassembled WGS sequence"/>
</dbReference>
<dbReference type="eggNOG" id="KOG1289">
    <property type="taxonomic scope" value="Eukaryota"/>
</dbReference>
<dbReference type="InterPro" id="IPR002293">
    <property type="entry name" value="AA/rel_permease1"/>
</dbReference>
<evidence type="ECO:0000313" key="8">
    <source>
        <dbReference type="Proteomes" id="UP000002037"/>
    </source>
</evidence>
<keyword evidence="4 6" id="KW-1133">Transmembrane helix</keyword>
<keyword evidence="2" id="KW-0813">Transport</keyword>
<dbReference type="PANTHER" id="PTHR45649:SF29">
    <property type="entry name" value="AMINO ACID TRANSPORTER (EUROFUNG)"/>
    <property type="match status" value="1"/>
</dbReference>
<feature type="transmembrane region" description="Helical" evidence="6">
    <location>
        <begin position="354"/>
        <end position="376"/>
    </location>
</feature>
<feature type="transmembrane region" description="Helical" evidence="6">
    <location>
        <begin position="407"/>
        <end position="425"/>
    </location>
</feature>
<feature type="transmembrane region" description="Helical" evidence="6">
    <location>
        <begin position="509"/>
        <end position="527"/>
    </location>
</feature>
<feature type="transmembrane region" description="Helical" evidence="6">
    <location>
        <begin position="62"/>
        <end position="85"/>
    </location>
</feature>
<proteinExistence type="predicted"/>
<evidence type="ECO:0000256" key="6">
    <source>
        <dbReference type="SAM" id="Phobius"/>
    </source>
</evidence>
<evidence type="ECO:0000256" key="4">
    <source>
        <dbReference type="ARBA" id="ARBA00022989"/>
    </source>
</evidence>
<keyword evidence="3 6" id="KW-0812">Transmembrane</keyword>
<accession>C5MEK8</accession>
<feature type="transmembrane region" description="Helical" evidence="6">
    <location>
        <begin position="97"/>
        <end position="120"/>
    </location>
</feature>
<dbReference type="Gene3D" id="1.20.1740.10">
    <property type="entry name" value="Amino acid/polyamine transporter I"/>
    <property type="match status" value="1"/>
</dbReference>
<dbReference type="STRING" id="294747.C5MEK8"/>
<dbReference type="RefSeq" id="XP_002550203.1">
    <property type="nucleotide sequence ID" value="XM_002550157.1"/>
</dbReference>
<evidence type="ECO:0000256" key="3">
    <source>
        <dbReference type="ARBA" id="ARBA00022692"/>
    </source>
</evidence>
<dbReference type="GO" id="GO:0016020">
    <property type="term" value="C:membrane"/>
    <property type="evidence" value="ECO:0007669"/>
    <property type="project" value="UniProtKB-SubCell"/>
</dbReference>
<evidence type="ECO:0000256" key="1">
    <source>
        <dbReference type="ARBA" id="ARBA00004141"/>
    </source>
</evidence>
<evidence type="ECO:0008006" key="9">
    <source>
        <dbReference type="Google" id="ProtNLM"/>
    </source>
</evidence>
<feature type="transmembrane region" description="Helical" evidence="6">
    <location>
        <begin position="262"/>
        <end position="282"/>
    </location>
</feature>
<reference evidence="7 8" key="1">
    <citation type="journal article" date="2009" name="Nature">
        <title>Evolution of pathogenicity and sexual reproduction in eight Candida genomes.</title>
        <authorList>
            <person name="Butler G."/>
            <person name="Rasmussen M.D."/>
            <person name="Lin M.F."/>
            <person name="Santos M.A."/>
            <person name="Sakthikumar S."/>
            <person name="Munro C.A."/>
            <person name="Rheinbay E."/>
            <person name="Grabherr M."/>
            <person name="Forche A."/>
            <person name="Reedy J.L."/>
            <person name="Agrafioti I."/>
            <person name="Arnaud M.B."/>
            <person name="Bates S."/>
            <person name="Brown A.J."/>
            <person name="Brunke S."/>
            <person name="Costanzo M.C."/>
            <person name="Fitzpatrick D.A."/>
            <person name="de Groot P.W."/>
            <person name="Harris D."/>
            <person name="Hoyer L.L."/>
            <person name="Hube B."/>
            <person name="Klis F.M."/>
            <person name="Kodira C."/>
            <person name="Lennard N."/>
            <person name="Logue M.E."/>
            <person name="Martin R."/>
            <person name="Neiman A.M."/>
            <person name="Nikolaou E."/>
            <person name="Quail M.A."/>
            <person name="Quinn J."/>
            <person name="Santos M.C."/>
            <person name="Schmitzberger F.F."/>
            <person name="Sherlock G."/>
            <person name="Shah P."/>
            <person name="Silverstein K.A."/>
            <person name="Skrzypek M.S."/>
            <person name="Soll D."/>
            <person name="Staggs R."/>
            <person name="Stansfield I."/>
            <person name="Stumpf M.P."/>
            <person name="Sudbery P.E."/>
            <person name="Srikantha T."/>
            <person name="Zeng Q."/>
            <person name="Berman J."/>
            <person name="Berriman M."/>
            <person name="Heitman J."/>
            <person name="Gow N.A."/>
            <person name="Lorenz M.C."/>
            <person name="Birren B.W."/>
            <person name="Kellis M."/>
            <person name="Cuomo C.A."/>
        </authorList>
    </citation>
    <scope>NUCLEOTIDE SEQUENCE [LARGE SCALE GENOMIC DNA]</scope>
    <source>
        <strain evidence="8">ATCC MYA-3404 / T1</strain>
    </source>
</reference>
<feature type="transmembrane region" description="Helical" evidence="6">
    <location>
        <begin position="212"/>
        <end position="233"/>
    </location>
</feature>
<dbReference type="Pfam" id="PF13520">
    <property type="entry name" value="AA_permease_2"/>
    <property type="match status" value="1"/>
</dbReference>
<dbReference type="VEuPathDB" id="FungiDB:CTRG_04501"/>
<dbReference type="FunFam" id="1.20.1740.10:FF:000046">
    <property type="entry name" value="Amino-acid permease, putative"/>
    <property type="match status" value="1"/>
</dbReference>
<evidence type="ECO:0000256" key="5">
    <source>
        <dbReference type="ARBA" id="ARBA00023136"/>
    </source>
</evidence>
<dbReference type="GO" id="GO:0015101">
    <property type="term" value="F:organic cation transmembrane transporter activity"/>
    <property type="evidence" value="ECO:0007669"/>
    <property type="project" value="UniProtKB-ARBA"/>
</dbReference>
<sequence length="574" mass="62965">MNSGIQSPKEIHPIVSEVHVDAMNIKSIFSNQDITIRVDHEVSNDEALLLAMGMKQEFKREMSGFAVFAVGFSVLGLLPSIAACFDYQQLVIGMSPLPWIVAMVFITCVAMSMAEIASAFPCSAGTPYAVSQLAPPKWAPFFTFMTSWSNWLCQVTACPSVSYSAACMMLSLHSFNDPGYSATNAQVFGLSTAIQLVCMVMSGMPTKWVGRFGSLGTILNMIFLVIVFVMILAGNKRDEFYEGVSKFNSNSVAWSLENQTPFPTGISFLLSFLGVIWSMSGYDSPFHLSEECKNAPEIVPKSIFMTSISGGIIGFIFMIAVSYTLYSIDDIIADPQGLGQPFVTYLSQILDKKLVIAATSLTIVSSFFMAQNCLLASSRVTFAYSRDGLFPFSNIWKRVSPITKTPLYAVLVNFIIGELCLLLIFTDDEGVGISAIFSVGAIAGFVSFTTPTLFKITYSRNTFKPGPWKLGKYSQPIGWVSVAFVTVMVPILCFPWSSGKDLSASSMNWTCVVYFGPMFAAAIWFAINARKWYVGPRSNIDPDDIVYGEKLEDGSEIPDIIDGQRVSISSTEKR</sequence>
<dbReference type="PANTHER" id="PTHR45649">
    <property type="entry name" value="AMINO-ACID PERMEASE BAT1"/>
    <property type="match status" value="1"/>
</dbReference>
<feature type="transmembrane region" description="Helical" evidence="6">
    <location>
        <begin position="303"/>
        <end position="326"/>
    </location>
</feature>
<dbReference type="GeneID" id="8299870"/>
<evidence type="ECO:0000256" key="2">
    <source>
        <dbReference type="ARBA" id="ARBA00022448"/>
    </source>
</evidence>
<dbReference type="EMBL" id="GG692400">
    <property type="protein sequence ID" value="EER31718.1"/>
    <property type="molecule type" value="Genomic_DNA"/>
</dbReference>
<keyword evidence="5 6" id="KW-0472">Membrane</keyword>
<evidence type="ECO:0000313" key="7">
    <source>
        <dbReference type="EMBL" id="EER31718.1"/>
    </source>
</evidence>
<dbReference type="HOGENOM" id="CLU_004495_0_3_1"/>
<dbReference type="OrthoDB" id="4476201at2759"/>
<protein>
    <recommendedName>
        <fullName evidence="9">Polyamine transporter TPO5</fullName>
    </recommendedName>
</protein>
<organism evidence="7 8">
    <name type="scientific">Candida tropicalis (strain ATCC MYA-3404 / T1)</name>
    <name type="common">Yeast</name>
    <dbReference type="NCBI Taxonomy" id="294747"/>
    <lineage>
        <taxon>Eukaryota</taxon>
        <taxon>Fungi</taxon>
        <taxon>Dikarya</taxon>
        <taxon>Ascomycota</taxon>
        <taxon>Saccharomycotina</taxon>
        <taxon>Pichiomycetes</taxon>
        <taxon>Debaryomycetaceae</taxon>
        <taxon>Candida/Lodderomyces clade</taxon>
        <taxon>Candida</taxon>
    </lineage>
</organism>
<comment type="subcellular location">
    <subcellularLocation>
        <location evidence="1">Membrane</location>
        <topology evidence="1">Multi-pass membrane protein</topology>
    </subcellularLocation>
</comment>
<feature type="transmembrane region" description="Helical" evidence="6">
    <location>
        <begin position="431"/>
        <end position="456"/>
    </location>
</feature>